<dbReference type="Proteomes" id="UP000037069">
    <property type="component" value="Unassembled WGS sequence"/>
</dbReference>
<organism evidence="2 3">
    <name type="scientific">Lucilia cuprina</name>
    <name type="common">Green bottle fly</name>
    <name type="synonym">Australian sheep blowfly</name>
    <dbReference type="NCBI Taxonomy" id="7375"/>
    <lineage>
        <taxon>Eukaryota</taxon>
        <taxon>Metazoa</taxon>
        <taxon>Ecdysozoa</taxon>
        <taxon>Arthropoda</taxon>
        <taxon>Hexapoda</taxon>
        <taxon>Insecta</taxon>
        <taxon>Pterygota</taxon>
        <taxon>Neoptera</taxon>
        <taxon>Endopterygota</taxon>
        <taxon>Diptera</taxon>
        <taxon>Brachycera</taxon>
        <taxon>Muscomorpha</taxon>
        <taxon>Oestroidea</taxon>
        <taxon>Calliphoridae</taxon>
        <taxon>Luciliinae</taxon>
        <taxon>Lucilia</taxon>
    </lineage>
</organism>
<keyword evidence="1" id="KW-1133">Transmembrane helix</keyword>
<evidence type="ECO:0008006" key="4">
    <source>
        <dbReference type="Google" id="ProtNLM"/>
    </source>
</evidence>
<evidence type="ECO:0000256" key="1">
    <source>
        <dbReference type="SAM" id="Phobius"/>
    </source>
</evidence>
<feature type="transmembrane region" description="Helical" evidence="1">
    <location>
        <begin position="38"/>
        <end position="58"/>
    </location>
</feature>
<accession>A0A0L0C1D4</accession>
<proteinExistence type="predicted"/>
<evidence type="ECO:0000313" key="2">
    <source>
        <dbReference type="EMBL" id="KNC26061.1"/>
    </source>
</evidence>
<sequence length="212" mass="24121">MTVSRQNKKGKHNFNGSGSVKTARCIIAKGVLLEKFQFIMLIVIWAFVVNIQGLQIFLESFHLSNSLQDLNNKLIYFMLQLVSCSIGYLQDLVSKIQTIILSPCLAYLQDLVSKIFSLASIVKCISYTLCLNKYQEDTINLKETIQTTKGIYKFLITYKPQLVNLTFSFEKEYTSLIKGSNHILILKLIQMPGLAHLPQLFPKIFLSCEAIK</sequence>
<gene>
    <name evidence="2" type="ORF">FF38_13893</name>
</gene>
<dbReference type="AlphaFoldDB" id="A0A0L0C1D4"/>
<keyword evidence="3" id="KW-1185">Reference proteome</keyword>
<evidence type="ECO:0000313" key="3">
    <source>
        <dbReference type="Proteomes" id="UP000037069"/>
    </source>
</evidence>
<protein>
    <recommendedName>
        <fullName evidence="4">Transmembrane protein</fullName>
    </recommendedName>
</protein>
<dbReference type="EMBL" id="JRES01001031">
    <property type="protein sequence ID" value="KNC26061.1"/>
    <property type="molecule type" value="Genomic_DNA"/>
</dbReference>
<keyword evidence="1" id="KW-0812">Transmembrane</keyword>
<reference evidence="2 3" key="1">
    <citation type="journal article" date="2015" name="Nat. Commun.">
        <title>Lucilia cuprina genome unlocks parasitic fly biology to underpin future interventions.</title>
        <authorList>
            <person name="Anstead C.A."/>
            <person name="Korhonen P.K."/>
            <person name="Young N.D."/>
            <person name="Hall R.S."/>
            <person name="Jex A.R."/>
            <person name="Murali S.C."/>
            <person name="Hughes D.S."/>
            <person name="Lee S.F."/>
            <person name="Perry T."/>
            <person name="Stroehlein A.J."/>
            <person name="Ansell B.R."/>
            <person name="Breugelmans B."/>
            <person name="Hofmann A."/>
            <person name="Qu J."/>
            <person name="Dugan S."/>
            <person name="Lee S.L."/>
            <person name="Chao H."/>
            <person name="Dinh H."/>
            <person name="Han Y."/>
            <person name="Doddapaneni H.V."/>
            <person name="Worley K.C."/>
            <person name="Muzny D.M."/>
            <person name="Ioannidis P."/>
            <person name="Waterhouse R.M."/>
            <person name="Zdobnov E.M."/>
            <person name="James P.J."/>
            <person name="Bagnall N.H."/>
            <person name="Kotze A.C."/>
            <person name="Gibbs R.A."/>
            <person name="Richards S."/>
            <person name="Batterham P."/>
            <person name="Gasser R.B."/>
        </authorList>
    </citation>
    <scope>NUCLEOTIDE SEQUENCE [LARGE SCALE GENOMIC DNA]</scope>
    <source>
        <strain evidence="2 3">LS</strain>
        <tissue evidence="2">Full body</tissue>
    </source>
</reference>
<comment type="caution">
    <text evidence="2">The sequence shown here is derived from an EMBL/GenBank/DDBJ whole genome shotgun (WGS) entry which is preliminary data.</text>
</comment>
<keyword evidence="1" id="KW-0472">Membrane</keyword>
<name>A0A0L0C1D4_LUCCU</name>